<keyword evidence="1" id="KW-0805">Transcription regulation</keyword>
<dbReference type="Pfam" id="PF01852">
    <property type="entry name" value="START"/>
    <property type="match status" value="1"/>
</dbReference>
<name>A0A2U1P754_ARTAN</name>
<proteinExistence type="predicted"/>
<accession>A0A2U1P754</accession>
<dbReference type="InterPro" id="IPR042160">
    <property type="entry name" value="HD-Zip_IV"/>
</dbReference>
<comment type="caution">
    <text evidence="8">The sequence shown here is derived from an EMBL/GenBank/DDBJ whole genome shotgun (WGS) entry which is preliminary data.</text>
</comment>
<dbReference type="AlphaFoldDB" id="A0A2U1P754"/>
<evidence type="ECO:0000256" key="4">
    <source>
        <dbReference type="ARBA" id="ARBA00023163"/>
    </source>
</evidence>
<keyword evidence="2" id="KW-0238">DNA-binding</keyword>
<protein>
    <recommendedName>
        <fullName evidence="7">START domain-containing protein</fullName>
    </recommendedName>
</protein>
<evidence type="ECO:0000256" key="6">
    <source>
        <dbReference type="SAM" id="MobiDB-lite"/>
    </source>
</evidence>
<evidence type="ECO:0000313" key="9">
    <source>
        <dbReference type="Proteomes" id="UP000245207"/>
    </source>
</evidence>
<dbReference type="PANTHER" id="PTHR45654:SF1">
    <property type="entry name" value="HOMEOBOX-LEUCINE ZIPPER PROTEIN HDG11"/>
    <property type="match status" value="1"/>
</dbReference>
<feature type="compositionally biased region" description="Basic and acidic residues" evidence="6">
    <location>
        <begin position="1"/>
        <end position="14"/>
    </location>
</feature>
<gene>
    <name evidence="8" type="ORF">CTI12_AA186670</name>
</gene>
<feature type="region of interest" description="Disordered" evidence="6">
    <location>
        <begin position="1"/>
        <end position="21"/>
    </location>
</feature>
<dbReference type="EMBL" id="PKPP01001572">
    <property type="protein sequence ID" value="PWA81581.1"/>
    <property type="molecule type" value="Genomic_DNA"/>
</dbReference>
<dbReference type="InterPro" id="IPR002913">
    <property type="entry name" value="START_lipid-bd_dom"/>
</dbReference>
<organism evidence="8 9">
    <name type="scientific">Artemisia annua</name>
    <name type="common">Sweet wormwood</name>
    <dbReference type="NCBI Taxonomy" id="35608"/>
    <lineage>
        <taxon>Eukaryota</taxon>
        <taxon>Viridiplantae</taxon>
        <taxon>Streptophyta</taxon>
        <taxon>Embryophyta</taxon>
        <taxon>Tracheophyta</taxon>
        <taxon>Spermatophyta</taxon>
        <taxon>Magnoliopsida</taxon>
        <taxon>eudicotyledons</taxon>
        <taxon>Gunneridae</taxon>
        <taxon>Pentapetalae</taxon>
        <taxon>asterids</taxon>
        <taxon>campanulids</taxon>
        <taxon>Asterales</taxon>
        <taxon>Asteraceae</taxon>
        <taxon>Asteroideae</taxon>
        <taxon>Anthemideae</taxon>
        <taxon>Artemisiinae</taxon>
        <taxon>Artemisia</taxon>
    </lineage>
</organism>
<evidence type="ECO:0000256" key="2">
    <source>
        <dbReference type="ARBA" id="ARBA00023125"/>
    </source>
</evidence>
<dbReference type="PROSITE" id="PS50848">
    <property type="entry name" value="START"/>
    <property type="match status" value="1"/>
</dbReference>
<sequence>MMQENKGRDERRDFTQTTGTNNGVESLECGVPITLCRYQQVTWVEHMEVEESLPNQTFYDHLIRSGFAFGAERMVAWLERSCERGALVNATSDMNTKAPGFEGKEAPWITEKLTFMEFGEYCMVRFLFENISPNDDFNRTLWRSVTGPEDLKVHATLYKSFANFEVAGGVVAFHVKHSPEFVLETLGDERIHHEWDVLGGLRKIYTFKQYSTGSDTRNHISASKWCGPLFQRKILISSAMAISEDSVLVSGFSISTDGHTTATNKGGSVITLVLRMLVDGNLPLQEKRQQSIELITFAINQTVGRVKEALEKPRPPSPPRGDWQQVVAYNIASEDWQQVGAYDGASEILQNELRVLKLN</sequence>
<dbReference type="PANTHER" id="PTHR45654">
    <property type="entry name" value="HOMEOBOX-LEUCINE ZIPPER PROTEIN MERISTEM L1"/>
    <property type="match status" value="1"/>
</dbReference>
<keyword evidence="9" id="KW-1185">Reference proteome</keyword>
<evidence type="ECO:0000256" key="3">
    <source>
        <dbReference type="ARBA" id="ARBA00023155"/>
    </source>
</evidence>
<dbReference type="InterPro" id="IPR057993">
    <property type="entry name" value="HD-Zip_IV_C"/>
</dbReference>
<dbReference type="STRING" id="35608.A0A2U1P754"/>
<evidence type="ECO:0000313" key="8">
    <source>
        <dbReference type="EMBL" id="PWA81581.1"/>
    </source>
</evidence>
<dbReference type="Pfam" id="PF25797">
    <property type="entry name" value="PDF2_C"/>
    <property type="match status" value="1"/>
</dbReference>
<evidence type="ECO:0000256" key="5">
    <source>
        <dbReference type="ARBA" id="ARBA00023242"/>
    </source>
</evidence>
<keyword evidence="5" id="KW-0539">Nucleus</keyword>
<keyword evidence="4" id="KW-0804">Transcription</keyword>
<evidence type="ECO:0000259" key="7">
    <source>
        <dbReference type="PROSITE" id="PS50848"/>
    </source>
</evidence>
<keyword evidence="3" id="KW-0371">Homeobox</keyword>
<feature type="domain" description="START" evidence="7">
    <location>
        <begin position="24"/>
        <end position="87"/>
    </location>
</feature>
<reference evidence="8 9" key="1">
    <citation type="journal article" date="2018" name="Mol. Plant">
        <title>The genome of Artemisia annua provides insight into the evolution of Asteraceae family and artemisinin biosynthesis.</title>
        <authorList>
            <person name="Shen Q."/>
            <person name="Zhang L."/>
            <person name="Liao Z."/>
            <person name="Wang S."/>
            <person name="Yan T."/>
            <person name="Shi P."/>
            <person name="Liu M."/>
            <person name="Fu X."/>
            <person name="Pan Q."/>
            <person name="Wang Y."/>
            <person name="Lv Z."/>
            <person name="Lu X."/>
            <person name="Zhang F."/>
            <person name="Jiang W."/>
            <person name="Ma Y."/>
            <person name="Chen M."/>
            <person name="Hao X."/>
            <person name="Li L."/>
            <person name="Tang Y."/>
            <person name="Lv G."/>
            <person name="Zhou Y."/>
            <person name="Sun X."/>
            <person name="Brodelius P.E."/>
            <person name="Rose J.K.C."/>
            <person name="Tang K."/>
        </authorList>
    </citation>
    <scope>NUCLEOTIDE SEQUENCE [LARGE SCALE GENOMIC DNA]</scope>
    <source>
        <strain evidence="9">cv. Huhao1</strain>
        <tissue evidence="8">Leaf</tissue>
    </source>
</reference>
<dbReference type="GO" id="GO:0008289">
    <property type="term" value="F:lipid binding"/>
    <property type="evidence" value="ECO:0007669"/>
    <property type="project" value="InterPro"/>
</dbReference>
<evidence type="ECO:0000256" key="1">
    <source>
        <dbReference type="ARBA" id="ARBA00023015"/>
    </source>
</evidence>
<dbReference type="Proteomes" id="UP000245207">
    <property type="component" value="Unassembled WGS sequence"/>
</dbReference>
<dbReference type="GO" id="GO:0003677">
    <property type="term" value="F:DNA binding"/>
    <property type="evidence" value="ECO:0007669"/>
    <property type="project" value="UniProtKB-KW"/>
</dbReference>